<evidence type="ECO:0000256" key="9">
    <source>
        <dbReference type="ARBA" id="ARBA00023002"/>
    </source>
</evidence>
<evidence type="ECO:0000256" key="8">
    <source>
        <dbReference type="ARBA" id="ARBA00022848"/>
    </source>
</evidence>
<comment type="similarity">
    <text evidence="4 14">Belongs to the cytochrome P450 family.</text>
</comment>
<accession>A0A9Q1CBN4</accession>
<evidence type="ECO:0000256" key="2">
    <source>
        <dbReference type="ARBA" id="ARBA00004174"/>
    </source>
</evidence>
<evidence type="ECO:0000256" key="7">
    <source>
        <dbReference type="ARBA" id="ARBA00022824"/>
    </source>
</evidence>
<keyword evidence="5 13" id="KW-0349">Heme</keyword>
<name>A0A9Q1CBN4_HOLLE</name>
<evidence type="ECO:0000313" key="16">
    <source>
        <dbReference type="Proteomes" id="UP001152320"/>
    </source>
</evidence>
<dbReference type="AlphaFoldDB" id="A0A9Q1CBN4"/>
<dbReference type="InterPro" id="IPR002401">
    <property type="entry name" value="Cyt_P450_E_grp-I"/>
</dbReference>
<gene>
    <name evidence="15" type="ORF">HOLleu_13306</name>
</gene>
<comment type="subcellular location">
    <subcellularLocation>
        <location evidence="3">Endoplasmic reticulum membrane</location>
        <topology evidence="3">Peripheral membrane protein</topology>
    </subcellularLocation>
    <subcellularLocation>
        <location evidence="2">Microsome membrane</location>
        <topology evidence="2">Peripheral membrane protein</topology>
    </subcellularLocation>
</comment>
<dbReference type="GO" id="GO:0016705">
    <property type="term" value="F:oxidoreductase activity, acting on paired donors, with incorporation or reduction of molecular oxygen"/>
    <property type="evidence" value="ECO:0007669"/>
    <property type="project" value="InterPro"/>
</dbReference>
<evidence type="ECO:0000256" key="1">
    <source>
        <dbReference type="ARBA" id="ARBA00001971"/>
    </source>
</evidence>
<feature type="binding site" description="axial binding residue" evidence="13">
    <location>
        <position position="413"/>
    </location>
    <ligand>
        <name>heme</name>
        <dbReference type="ChEBI" id="CHEBI:30413"/>
    </ligand>
    <ligandPart>
        <name>Fe</name>
        <dbReference type="ChEBI" id="CHEBI:18248"/>
    </ligandPart>
</feature>
<keyword evidence="12" id="KW-0472">Membrane</keyword>
<sequence>MVYRQGDSSRGLPKGPPGLPLLGNLLLFRSRAYPVDEIMTNWAKEYGKIYRLKIGPKSMYILNGYDCINEVFSNPDVHGRNPLNTFIAGLGKGAGTASSEGQAWSCHRHFSLKYFSSSTARLEEAISEQITTVLSALSNEPQTPIDIQKDIFRPAFYSIICKVAFAKKYSYTDGEFEALADTWDTVRRNAGIAGIHQSINLPFGKSCEILKKVSSLRTLLQKNVQERRDYLKDKSATPSCFVDSYLLQQKEVQGKEEIKYFTDANLLWSTFELFFTGTDLPTSTLSSIMVYLINNPHVQEKIQHELDTELGEKPPFWADRQRLPYTQAAIAESMRHANITCFGVPRVARKPVIVGGYQIPAGSTFMSNLHSVLMDPTTFPNPKKFDPERFLYADGNYRIPKELVTFGMGMRSCAGVHLAQMEFFLMTCSILQKMTLENPPGKDMPTVFTSETGVSRSPRPFKVLVRPRKTELSEGT</sequence>
<reference evidence="15" key="1">
    <citation type="submission" date="2021-10" db="EMBL/GenBank/DDBJ databases">
        <title>Tropical sea cucumber genome reveals ecological adaptation and Cuvierian tubules defense mechanism.</title>
        <authorList>
            <person name="Chen T."/>
        </authorList>
    </citation>
    <scope>NUCLEOTIDE SEQUENCE</scope>
    <source>
        <strain evidence="15">Nanhai2018</strain>
        <tissue evidence="15">Muscle</tissue>
    </source>
</reference>
<dbReference type="GO" id="GO:0004497">
    <property type="term" value="F:monooxygenase activity"/>
    <property type="evidence" value="ECO:0007669"/>
    <property type="project" value="UniProtKB-KW"/>
</dbReference>
<keyword evidence="16" id="KW-1185">Reference proteome</keyword>
<dbReference type="EMBL" id="JAIZAY010000005">
    <property type="protein sequence ID" value="KAJ8042287.1"/>
    <property type="molecule type" value="Genomic_DNA"/>
</dbReference>
<dbReference type="Pfam" id="PF00067">
    <property type="entry name" value="p450"/>
    <property type="match status" value="1"/>
</dbReference>
<evidence type="ECO:0000256" key="10">
    <source>
        <dbReference type="ARBA" id="ARBA00023004"/>
    </source>
</evidence>
<keyword evidence="7" id="KW-0256">Endoplasmic reticulum</keyword>
<proteinExistence type="inferred from homology"/>
<dbReference type="PANTHER" id="PTHR24300">
    <property type="entry name" value="CYTOCHROME P450 508A4-RELATED"/>
    <property type="match status" value="1"/>
</dbReference>
<dbReference type="InterPro" id="IPR017972">
    <property type="entry name" value="Cyt_P450_CS"/>
</dbReference>
<keyword evidence="9 14" id="KW-0560">Oxidoreductase</keyword>
<evidence type="ECO:0000256" key="14">
    <source>
        <dbReference type="RuleBase" id="RU000461"/>
    </source>
</evidence>
<dbReference type="GO" id="GO:0020037">
    <property type="term" value="F:heme binding"/>
    <property type="evidence" value="ECO:0007669"/>
    <property type="project" value="InterPro"/>
</dbReference>
<comment type="cofactor">
    <cofactor evidence="1 13">
        <name>heme</name>
        <dbReference type="ChEBI" id="CHEBI:30413"/>
    </cofactor>
</comment>
<dbReference type="GO" id="GO:0005506">
    <property type="term" value="F:iron ion binding"/>
    <property type="evidence" value="ECO:0007669"/>
    <property type="project" value="InterPro"/>
</dbReference>
<comment type="caution">
    <text evidence="15">The sequence shown here is derived from an EMBL/GenBank/DDBJ whole genome shotgun (WGS) entry which is preliminary data.</text>
</comment>
<keyword evidence="10 13" id="KW-0408">Iron</keyword>
<dbReference type="InterPro" id="IPR001128">
    <property type="entry name" value="Cyt_P450"/>
</dbReference>
<evidence type="ECO:0000256" key="5">
    <source>
        <dbReference type="ARBA" id="ARBA00022617"/>
    </source>
</evidence>
<protein>
    <submittedName>
        <fullName evidence="15">Cytochrome P450 2C39</fullName>
    </submittedName>
</protein>
<evidence type="ECO:0000256" key="12">
    <source>
        <dbReference type="ARBA" id="ARBA00023136"/>
    </source>
</evidence>
<evidence type="ECO:0000256" key="3">
    <source>
        <dbReference type="ARBA" id="ARBA00004406"/>
    </source>
</evidence>
<dbReference type="PANTHER" id="PTHR24300:SF417">
    <property type="entry name" value="CYTOCHROME P450 508B1-RELATED"/>
    <property type="match status" value="1"/>
</dbReference>
<dbReference type="Proteomes" id="UP001152320">
    <property type="component" value="Chromosome 5"/>
</dbReference>
<keyword evidence="11 14" id="KW-0503">Monooxygenase</keyword>
<dbReference type="OrthoDB" id="1055148at2759"/>
<evidence type="ECO:0000256" key="4">
    <source>
        <dbReference type="ARBA" id="ARBA00010617"/>
    </source>
</evidence>
<dbReference type="PRINTS" id="PR00385">
    <property type="entry name" value="P450"/>
</dbReference>
<dbReference type="Gene3D" id="1.10.630.10">
    <property type="entry name" value="Cytochrome P450"/>
    <property type="match status" value="1"/>
</dbReference>
<dbReference type="FunFam" id="1.10.630.10:FF:000238">
    <property type="entry name" value="Cytochrome P450 2A6"/>
    <property type="match status" value="1"/>
</dbReference>
<evidence type="ECO:0000313" key="15">
    <source>
        <dbReference type="EMBL" id="KAJ8042287.1"/>
    </source>
</evidence>
<dbReference type="PRINTS" id="PR00463">
    <property type="entry name" value="EP450I"/>
</dbReference>
<evidence type="ECO:0000256" key="13">
    <source>
        <dbReference type="PIRSR" id="PIRSR602401-1"/>
    </source>
</evidence>
<dbReference type="InterPro" id="IPR050182">
    <property type="entry name" value="Cytochrome_P450_fam2"/>
</dbReference>
<organism evidence="15 16">
    <name type="scientific">Holothuria leucospilota</name>
    <name type="common">Black long sea cucumber</name>
    <name type="synonym">Mertensiothuria leucospilota</name>
    <dbReference type="NCBI Taxonomy" id="206669"/>
    <lineage>
        <taxon>Eukaryota</taxon>
        <taxon>Metazoa</taxon>
        <taxon>Echinodermata</taxon>
        <taxon>Eleutherozoa</taxon>
        <taxon>Echinozoa</taxon>
        <taxon>Holothuroidea</taxon>
        <taxon>Aspidochirotacea</taxon>
        <taxon>Aspidochirotida</taxon>
        <taxon>Holothuriidae</taxon>
        <taxon>Holothuria</taxon>
    </lineage>
</organism>
<keyword evidence="8" id="KW-0492">Microsome</keyword>
<keyword evidence="6 13" id="KW-0479">Metal-binding</keyword>
<dbReference type="SUPFAM" id="SSF48264">
    <property type="entry name" value="Cytochrome P450"/>
    <property type="match status" value="1"/>
</dbReference>
<dbReference type="PROSITE" id="PS00086">
    <property type="entry name" value="CYTOCHROME_P450"/>
    <property type="match status" value="1"/>
</dbReference>
<dbReference type="InterPro" id="IPR036396">
    <property type="entry name" value="Cyt_P450_sf"/>
</dbReference>
<evidence type="ECO:0000256" key="11">
    <source>
        <dbReference type="ARBA" id="ARBA00023033"/>
    </source>
</evidence>
<evidence type="ECO:0000256" key="6">
    <source>
        <dbReference type="ARBA" id="ARBA00022723"/>
    </source>
</evidence>
<dbReference type="GO" id="GO:0005789">
    <property type="term" value="C:endoplasmic reticulum membrane"/>
    <property type="evidence" value="ECO:0007669"/>
    <property type="project" value="UniProtKB-SubCell"/>
</dbReference>